<organism evidence="2 3">
    <name type="scientific">Ophiocordyceps unilateralis</name>
    <name type="common">Zombie-ant fungus</name>
    <name type="synonym">Torrubia unilateralis</name>
    <dbReference type="NCBI Taxonomy" id="268505"/>
    <lineage>
        <taxon>Eukaryota</taxon>
        <taxon>Fungi</taxon>
        <taxon>Dikarya</taxon>
        <taxon>Ascomycota</taxon>
        <taxon>Pezizomycotina</taxon>
        <taxon>Sordariomycetes</taxon>
        <taxon>Hypocreomycetidae</taxon>
        <taxon>Hypocreales</taxon>
        <taxon>Ophiocordycipitaceae</taxon>
        <taxon>Ophiocordyceps</taxon>
    </lineage>
</organism>
<name>A0A2A9PQ85_OPHUN</name>
<evidence type="ECO:0000256" key="1">
    <source>
        <dbReference type="SAM" id="SignalP"/>
    </source>
</evidence>
<dbReference type="Proteomes" id="UP000037136">
    <property type="component" value="Unassembled WGS sequence"/>
</dbReference>
<sequence length="644" mass="73674">MTFFIQLLLLTGRTSSVPAVTPWYQGLDCEKRQERCLGTNLWCDERWSSEGYESVQKCVEDRKPPMQWLFPRGDCPFPIEACLGTDEVCGRESDLPKRLSCFEQRYKAPWSEPKSEGCLTDIRSLDERCRGTQAWCESTDSSWRYESVKDNCLAGLAFGEACLGTDEFCTIMSEGSKNETFKCLATRSRPWFFHPHPLVCAAERSSKDERCIGTLAHCESEQLRQTYDSVDDCVKARRGAEYSLLLPWHYKTEGCNSDREDCVGTDMICSRLELRQKSACVEAREVPPFLVWLSETCPDRPGIPGRRLMAKDSEYCLGTAKWCASQFRISYDTEKSCRHHRSIKHFLPESKTPSRWILAKRPLSQWHECPENPELCMGTEEFCGQLIDPDRILSCLEARELSPFFDMDSPRCHAVDGSNDWEACRGTQAWCRDPDNLSRLYNGSEHICLKLRNRSQGGGPYPWQYGGSSGCEAEDRDEHCVGTERMCSRARNATDCLAERKEPLFLLSDPTDCFGAKNQLEPCVGTDAWCLGELLRDSNITTEECFSRRGFRRKGMREEMMTRFKYPVKELILKYGGNLAMNAAYWDLLVKQSDNATAMTAVVRELEGYMDGLWTILTTFVVPDVMNRVERLMIVGQKEEADRK</sequence>
<keyword evidence="1" id="KW-0732">Signal</keyword>
<gene>
    <name evidence="2" type="ORF">XA68_12343</name>
</gene>
<feature type="signal peptide" evidence="1">
    <location>
        <begin position="1"/>
        <end position="19"/>
    </location>
</feature>
<reference evidence="2 3" key="1">
    <citation type="journal article" date="2015" name="BMC Genomics">
        <title>Gene expression during zombie ant biting behavior reflects the complexity underlying fungal parasitic behavioral manipulation.</title>
        <authorList>
            <person name="de Bekker C."/>
            <person name="Ohm R.A."/>
            <person name="Loreto R.G."/>
            <person name="Sebastian A."/>
            <person name="Albert I."/>
            <person name="Merrow M."/>
            <person name="Brachmann A."/>
            <person name="Hughes D.P."/>
        </authorList>
    </citation>
    <scope>NUCLEOTIDE SEQUENCE [LARGE SCALE GENOMIC DNA]</scope>
    <source>
        <strain evidence="2 3">SC16a</strain>
    </source>
</reference>
<feature type="chain" id="PRO_5012744344" evidence="1">
    <location>
        <begin position="20"/>
        <end position="644"/>
    </location>
</feature>
<dbReference type="AlphaFoldDB" id="A0A2A9PQ85"/>
<evidence type="ECO:0000313" key="2">
    <source>
        <dbReference type="EMBL" id="PFH63379.1"/>
    </source>
</evidence>
<dbReference type="OrthoDB" id="4919657at2759"/>
<comment type="caution">
    <text evidence="2">The sequence shown here is derived from an EMBL/GenBank/DDBJ whole genome shotgun (WGS) entry which is preliminary data.</text>
</comment>
<proteinExistence type="predicted"/>
<protein>
    <submittedName>
        <fullName evidence="2">Uncharacterized protein</fullName>
    </submittedName>
</protein>
<keyword evidence="3" id="KW-1185">Reference proteome</keyword>
<evidence type="ECO:0000313" key="3">
    <source>
        <dbReference type="Proteomes" id="UP000037136"/>
    </source>
</evidence>
<dbReference type="EMBL" id="LAZP02000002">
    <property type="protein sequence ID" value="PFH63379.1"/>
    <property type="molecule type" value="Genomic_DNA"/>
</dbReference>
<reference evidence="2 3" key="2">
    <citation type="journal article" date="2017" name="Sci. Rep.">
        <title>Ant-infecting Ophiocordyceps genomes reveal a high diversity of potential behavioral manipulation genes and a possible major role for enterotoxins.</title>
        <authorList>
            <person name="de Bekker C."/>
            <person name="Ohm R.A."/>
            <person name="Evans H.C."/>
            <person name="Brachmann A."/>
            <person name="Hughes D.P."/>
        </authorList>
    </citation>
    <scope>NUCLEOTIDE SEQUENCE [LARGE SCALE GENOMIC DNA]</scope>
    <source>
        <strain evidence="2 3">SC16a</strain>
    </source>
</reference>
<dbReference type="STRING" id="268505.A0A2A9PQ85"/>
<accession>A0A2A9PQ85</accession>